<dbReference type="GO" id="GO:0003677">
    <property type="term" value="F:DNA binding"/>
    <property type="evidence" value="ECO:0007669"/>
    <property type="project" value="InterPro"/>
</dbReference>
<sequence>MKTYLTREKNGSWRVRIGINGERVHLGYYASIDKALDAIALAKKLHRVAEKT</sequence>
<accession>Q2NPE1</accession>
<evidence type="ECO:0000313" key="1">
    <source>
        <dbReference type="EMBL" id="BAE72755.1"/>
    </source>
</evidence>
<dbReference type="EMBL" id="AP008979">
    <property type="protein sequence ID" value="BAE72755.1"/>
    <property type="molecule type" value="Genomic_DNA"/>
</dbReference>
<dbReference type="GeneID" id="5142520"/>
<dbReference type="Proteomes" id="UP000002079">
    <property type="component" value="Segment"/>
</dbReference>
<organism evidence="1 2">
    <name type="scientific">Xanthomonas phage OP1</name>
    <dbReference type="NCBI Taxonomy" id="2994040"/>
    <lineage>
        <taxon>Viruses</taxon>
        <taxon>Duplodnaviria</taxon>
        <taxon>Heunggongvirae</taxon>
        <taxon>Uroviricota</taxon>
        <taxon>Caudoviricetes</taxon>
        <taxon>Xipdecavirus</taxon>
        <taxon>Xipdecavirus OP1</taxon>
    </lineage>
</organism>
<dbReference type="RefSeq" id="YP_453608.1">
    <property type="nucleotide sequence ID" value="NC_007709.1"/>
</dbReference>
<dbReference type="KEGG" id="vg:5142520"/>
<keyword evidence="1" id="KW-0255">Endonuclease</keyword>
<protein>
    <submittedName>
        <fullName evidence="1">HNH endonuclease family protein</fullName>
    </submittedName>
</protein>
<keyword evidence="1" id="KW-0378">Hydrolase</keyword>
<proteinExistence type="predicted"/>
<dbReference type="InterPro" id="IPR016177">
    <property type="entry name" value="DNA-bd_dom_sf"/>
</dbReference>
<evidence type="ECO:0000313" key="2">
    <source>
        <dbReference type="Proteomes" id="UP000002079"/>
    </source>
</evidence>
<reference evidence="2" key="2">
    <citation type="journal article" date="2006" name="J. Gen. Plant Pathol.">
        <title>Bacteriophage OP1, lytic for Xanthomonas oryzae pv. oryzae, changes its host range by duplication and deletion of the small domain in the deduced tail fiber gene..</title>
        <authorList>
            <person name="Inoue Y."/>
            <person name="Matsuura T."/>
            <person name="Ohara T."/>
            <person name="Azegami K."/>
        </authorList>
    </citation>
    <scope>NUCLEOTIDE SEQUENCE [LARGE SCALE GENOMIC DNA]</scope>
</reference>
<reference evidence="1 2" key="1">
    <citation type="journal article" date="2006" name="J. Gen. Plant Pathol.">
        <title>Bacteriophage OP1, lytic for Xanthomonas oryzae pv. oryzae, changes its host range by duplication and deletion of the small domain in the deduced tail fiber gene.</title>
        <authorList>
            <person name="Inoue Y."/>
            <person name="Matsuura T."/>
            <person name="Ohara T."/>
            <person name="Azegami K."/>
        </authorList>
    </citation>
    <scope>NUCLEOTIDE SEQUENCE [LARGE SCALE GENOMIC DNA]</scope>
</reference>
<dbReference type="GO" id="GO:0004519">
    <property type="term" value="F:endonuclease activity"/>
    <property type="evidence" value="ECO:0007669"/>
    <property type="project" value="UniProtKB-KW"/>
</dbReference>
<dbReference type="SUPFAM" id="SSF54171">
    <property type="entry name" value="DNA-binding domain"/>
    <property type="match status" value="1"/>
</dbReference>
<keyword evidence="1" id="KW-0540">Nuclease</keyword>
<name>Q2NPE1_9CAUD</name>
<keyword evidence="2" id="KW-1185">Reference proteome</keyword>